<evidence type="ECO:0000313" key="9">
    <source>
        <dbReference type="Proteomes" id="UP000531216"/>
    </source>
</evidence>
<dbReference type="Pfam" id="PF04932">
    <property type="entry name" value="Wzy_C"/>
    <property type="match status" value="1"/>
</dbReference>
<keyword evidence="9" id="KW-1185">Reference proteome</keyword>
<dbReference type="RefSeq" id="WP_175526883.1">
    <property type="nucleotide sequence ID" value="NZ_FOOA01000015.1"/>
</dbReference>
<keyword evidence="4 6" id="KW-0472">Membrane</keyword>
<organism evidence="8 9">
    <name type="scientific">Aureimonas phyllosphaerae</name>
    <dbReference type="NCBI Taxonomy" id="1166078"/>
    <lineage>
        <taxon>Bacteria</taxon>
        <taxon>Pseudomonadati</taxon>
        <taxon>Pseudomonadota</taxon>
        <taxon>Alphaproteobacteria</taxon>
        <taxon>Hyphomicrobiales</taxon>
        <taxon>Aurantimonadaceae</taxon>
        <taxon>Aureimonas</taxon>
    </lineage>
</organism>
<reference evidence="8 9" key="1">
    <citation type="submission" date="2020-08" db="EMBL/GenBank/DDBJ databases">
        <title>Genomic Encyclopedia of Type Strains, Phase IV (KMG-IV): sequencing the most valuable type-strain genomes for metagenomic binning, comparative biology and taxonomic classification.</title>
        <authorList>
            <person name="Goeker M."/>
        </authorList>
    </citation>
    <scope>NUCLEOTIDE SEQUENCE [LARGE SCALE GENOMIC DNA]</scope>
    <source>
        <strain evidence="8 9">DSM 25024</strain>
    </source>
</reference>
<evidence type="ECO:0000256" key="3">
    <source>
        <dbReference type="ARBA" id="ARBA00022989"/>
    </source>
</evidence>
<comment type="caution">
    <text evidence="8">The sequence shown here is derived from an EMBL/GenBank/DDBJ whole genome shotgun (WGS) entry which is preliminary data.</text>
</comment>
<dbReference type="InterPro" id="IPR007016">
    <property type="entry name" value="O-antigen_ligase-rel_domated"/>
</dbReference>
<feature type="region of interest" description="Disordered" evidence="5">
    <location>
        <begin position="1"/>
        <end position="22"/>
    </location>
</feature>
<feature type="transmembrane region" description="Helical" evidence="6">
    <location>
        <begin position="337"/>
        <end position="361"/>
    </location>
</feature>
<protein>
    <submittedName>
        <fullName evidence="8">O-antigen ligase</fullName>
    </submittedName>
</protein>
<dbReference type="EMBL" id="JACIDO010000010">
    <property type="protein sequence ID" value="MBB3937543.1"/>
    <property type="molecule type" value="Genomic_DNA"/>
</dbReference>
<keyword evidence="8" id="KW-0436">Ligase</keyword>
<feature type="transmembrane region" description="Helical" evidence="6">
    <location>
        <begin position="247"/>
        <end position="267"/>
    </location>
</feature>
<feature type="transmembrane region" description="Helical" evidence="6">
    <location>
        <begin position="111"/>
        <end position="130"/>
    </location>
</feature>
<evidence type="ECO:0000256" key="4">
    <source>
        <dbReference type="ARBA" id="ARBA00023136"/>
    </source>
</evidence>
<dbReference type="GO" id="GO:0016874">
    <property type="term" value="F:ligase activity"/>
    <property type="evidence" value="ECO:0007669"/>
    <property type="project" value="UniProtKB-KW"/>
</dbReference>
<feature type="transmembrane region" description="Helical" evidence="6">
    <location>
        <begin position="26"/>
        <end position="44"/>
    </location>
</feature>
<evidence type="ECO:0000256" key="6">
    <source>
        <dbReference type="SAM" id="Phobius"/>
    </source>
</evidence>
<feature type="transmembrane region" description="Helical" evidence="6">
    <location>
        <begin position="399"/>
        <end position="420"/>
    </location>
</feature>
<keyword evidence="3 6" id="KW-1133">Transmembrane helix</keyword>
<dbReference type="AlphaFoldDB" id="A0A7W6BYM8"/>
<gene>
    <name evidence="8" type="ORF">GGR05_003710</name>
</gene>
<dbReference type="GO" id="GO:0016020">
    <property type="term" value="C:membrane"/>
    <property type="evidence" value="ECO:0007669"/>
    <property type="project" value="UniProtKB-SubCell"/>
</dbReference>
<feature type="transmembrane region" description="Helical" evidence="6">
    <location>
        <begin position="75"/>
        <end position="99"/>
    </location>
</feature>
<evidence type="ECO:0000256" key="1">
    <source>
        <dbReference type="ARBA" id="ARBA00004141"/>
    </source>
</evidence>
<evidence type="ECO:0000256" key="5">
    <source>
        <dbReference type="SAM" id="MobiDB-lite"/>
    </source>
</evidence>
<dbReference type="Proteomes" id="UP000531216">
    <property type="component" value="Unassembled WGS sequence"/>
</dbReference>
<feature type="transmembrane region" description="Helical" evidence="6">
    <location>
        <begin position="373"/>
        <end position="393"/>
    </location>
</feature>
<name>A0A7W6BYM8_9HYPH</name>
<accession>A0A7W6BYM8</accession>
<dbReference type="PANTHER" id="PTHR37422">
    <property type="entry name" value="TEICHURONIC ACID BIOSYNTHESIS PROTEIN TUAE"/>
    <property type="match status" value="1"/>
</dbReference>
<evidence type="ECO:0000256" key="2">
    <source>
        <dbReference type="ARBA" id="ARBA00022692"/>
    </source>
</evidence>
<feature type="domain" description="O-antigen ligase-related" evidence="7">
    <location>
        <begin position="213"/>
        <end position="351"/>
    </location>
</feature>
<sequence>MNHEAEPRSWGGATPFRSEPDRPARAGGGLELWLAVGAVFLAPFNILRVDAFYFTASDVLVVATLLARVTNRSFVYAPLGAATPLWNLGIMLLSVMLLASSLLHGAADRGVILWAQYCFAYLLLPYVVLARPWRETILLIKAFLASLVLMCLHGILVVDVLGERNTTFVTGSGRLVGFVERENECASLIAMGAPLALWLTASGSVRGWLRWPLLLLFAYGIALTGSNTGLIGLLLAIAAFTGLTASIWRIAVAAGSGVGLLMVMVTWGREFLPPVFQRRVLGALENGDIDQAGTFAGRMQLIHEAMGMADHSLLFGFGADQYRVVSAFHAPVHNAYLLIWVEAGLLGVIGFALILLSGVLLGITAIGAGRDRLAGACTLTAVCLFAATANAFPHLYGRFFVVPLLLGLAPSVVSLNHGLLGRTGSLKRRAPGRNARAAEWRSRSHAAPLVPRSPHQPG</sequence>
<keyword evidence="2 6" id="KW-0812">Transmembrane</keyword>
<evidence type="ECO:0000313" key="8">
    <source>
        <dbReference type="EMBL" id="MBB3937543.1"/>
    </source>
</evidence>
<evidence type="ECO:0000259" key="7">
    <source>
        <dbReference type="Pfam" id="PF04932"/>
    </source>
</evidence>
<dbReference type="PANTHER" id="PTHR37422:SF13">
    <property type="entry name" value="LIPOPOLYSACCHARIDE BIOSYNTHESIS PROTEIN PA4999-RELATED"/>
    <property type="match status" value="1"/>
</dbReference>
<dbReference type="InterPro" id="IPR051533">
    <property type="entry name" value="WaaL-like"/>
</dbReference>
<proteinExistence type="predicted"/>
<feature type="transmembrane region" description="Helical" evidence="6">
    <location>
        <begin position="213"/>
        <end position="240"/>
    </location>
</feature>
<feature type="transmembrane region" description="Helical" evidence="6">
    <location>
        <begin position="142"/>
        <end position="162"/>
    </location>
</feature>
<comment type="subcellular location">
    <subcellularLocation>
        <location evidence="1">Membrane</location>
        <topology evidence="1">Multi-pass membrane protein</topology>
    </subcellularLocation>
</comment>